<evidence type="ECO:0000256" key="1">
    <source>
        <dbReference type="ARBA" id="ARBA00004502"/>
    </source>
</evidence>
<evidence type="ECO:0000313" key="6">
    <source>
        <dbReference type="EMBL" id="CAF3773579.1"/>
    </source>
</evidence>
<comment type="similarity">
    <text evidence="2">Belongs to the perilipin family.</text>
</comment>
<sequence>MFGFQTIACLRDIPVIRSSTNKLQDVYVKAKNKSLLIQLPCNLVEMVADKSLKIASMVANPFVKSLHGSVRVIDDFTVEKIRQIEAKYPVINMPTKDVINTLNEKTEPVRHMMNSVKDTTTSTIQHGKEAVSNVATATVNKATNVADTVYTFCETHVPGKTVPVHRHDFGRRTTILWNRLKSNISFNTDYVIQLIQYLLIWYRILILSFLLKIKQTNDGVLHKIQQKQFLSGLLQRILILTGNIIEYIIERIQSNDKKENNEQSQLTQQKQQQFVSRQTLKPGAFVTTRQTIRVKKQDVVITHHGNEKPRLDTKEEEFNFHSTANNCHQSKPSLIESVLNDDIGKLHDQLKPTDIELLYSRLPADIISSMENQECLTEDQQMIHAKFN</sequence>
<dbReference type="Proteomes" id="UP000663889">
    <property type="component" value="Unassembled WGS sequence"/>
</dbReference>
<comment type="subcellular location">
    <subcellularLocation>
        <location evidence="1">Lipid droplet</location>
    </subcellularLocation>
</comment>
<dbReference type="GO" id="GO:0005829">
    <property type="term" value="C:cytosol"/>
    <property type="evidence" value="ECO:0007669"/>
    <property type="project" value="TreeGrafter"/>
</dbReference>
<evidence type="ECO:0000256" key="2">
    <source>
        <dbReference type="ARBA" id="ARBA00006311"/>
    </source>
</evidence>
<dbReference type="Proteomes" id="UP000663823">
    <property type="component" value="Unassembled WGS sequence"/>
</dbReference>
<dbReference type="GO" id="GO:0005811">
    <property type="term" value="C:lipid droplet"/>
    <property type="evidence" value="ECO:0007669"/>
    <property type="project" value="UniProtKB-SubCell"/>
</dbReference>
<evidence type="ECO:0000313" key="7">
    <source>
        <dbReference type="Proteomes" id="UP000663889"/>
    </source>
</evidence>
<proteinExistence type="inferred from homology"/>
<gene>
    <name evidence="5" type="ORF">FNK824_LOCUS9783</name>
    <name evidence="6" type="ORF">OTI717_LOCUS16793</name>
    <name evidence="4" type="ORF">SEV965_LOCUS24106</name>
</gene>
<evidence type="ECO:0000313" key="4">
    <source>
        <dbReference type="EMBL" id="CAF1258385.1"/>
    </source>
</evidence>
<comment type="caution">
    <text evidence="4">The sequence shown here is derived from an EMBL/GenBank/DDBJ whole genome shotgun (WGS) entry which is preliminary data.</text>
</comment>
<accession>A0A815AEJ2</accession>
<dbReference type="Pfam" id="PF03036">
    <property type="entry name" value="Perilipin"/>
    <property type="match status" value="1"/>
</dbReference>
<dbReference type="Proteomes" id="UP000663874">
    <property type="component" value="Unassembled WGS sequence"/>
</dbReference>
<dbReference type="GO" id="GO:0010890">
    <property type="term" value="P:positive regulation of triglyceride storage"/>
    <property type="evidence" value="ECO:0007669"/>
    <property type="project" value="TreeGrafter"/>
</dbReference>
<dbReference type="GO" id="GO:0019915">
    <property type="term" value="P:lipid storage"/>
    <property type="evidence" value="ECO:0007669"/>
    <property type="project" value="TreeGrafter"/>
</dbReference>
<evidence type="ECO:0000313" key="5">
    <source>
        <dbReference type="EMBL" id="CAF3710444.1"/>
    </source>
</evidence>
<dbReference type="PANTHER" id="PTHR14024:SF49">
    <property type="entry name" value="LIPID STORAGE DROPLETS SURFACE-BINDING PROTEIN 1"/>
    <property type="match status" value="1"/>
</dbReference>
<dbReference type="EMBL" id="CAJOBE010001051">
    <property type="protein sequence ID" value="CAF3710444.1"/>
    <property type="molecule type" value="Genomic_DNA"/>
</dbReference>
<evidence type="ECO:0000256" key="3">
    <source>
        <dbReference type="ARBA" id="ARBA00022677"/>
    </source>
</evidence>
<dbReference type="InterPro" id="IPR004279">
    <property type="entry name" value="Perilipin"/>
</dbReference>
<keyword evidence="3" id="KW-0551">Lipid droplet</keyword>
<dbReference type="AlphaFoldDB" id="A0A815AEJ2"/>
<reference evidence="4" key="1">
    <citation type="submission" date="2021-02" db="EMBL/GenBank/DDBJ databases">
        <authorList>
            <person name="Nowell W R."/>
        </authorList>
    </citation>
    <scope>NUCLEOTIDE SEQUENCE</scope>
</reference>
<protein>
    <submittedName>
        <fullName evidence="4">Uncharacterized protein</fullName>
    </submittedName>
</protein>
<dbReference type="EMBL" id="CAJNOU010001839">
    <property type="protein sequence ID" value="CAF1258385.1"/>
    <property type="molecule type" value="Genomic_DNA"/>
</dbReference>
<organism evidence="4 7">
    <name type="scientific">Rotaria sordida</name>
    <dbReference type="NCBI Taxonomy" id="392033"/>
    <lineage>
        <taxon>Eukaryota</taxon>
        <taxon>Metazoa</taxon>
        <taxon>Spiralia</taxon>
        <taxon>Gnathifera</taxon>
        <taxon>Rotifera</taxon>
        <taxon>Eurotatoria</taxon>
        <taxon>Bdelloidea</taxon>
        <taxon>Philodinida</taxon>
        <taxon>Philodinidae</taxon>
        <taxon>Rotaria</taxon>
    </lineage>
</organism>
<dbReference type="PANTHER" id="PTHR14024">
    <property type="entry name" value="PERILIPIN"/>
    <property type="match status" value="1"/>
</dbReference>
<dbReference type="EMBL" id="CAJOAX010002142">
    <property type="protein sequence ID" value="CAF3773579.1"/>
    <property type="molecule type" value="Genomic_DNA"/>
</dbReference>
<name>A0A815AEJ2_9BILA</name>